<organism evidence="2 3">
    <name type="scientific">Hankyongella ginsenosidimutans</name>
    <dbReference type="NCBI Taxonomy" id="1763828"/>
    <lineage>
        <taxon>Bacteria</taxon>
        <taxon>Pseudomonadati</taxon>
        <taxon>Pseudomonadota</taxon>
        <taxon>Alphaproteobacteria</taxon>
        <taxon>Sphingomonadales</taxon>
        <taxon>Sphingomonadaceae</taxon>
        <taxon>Hankyongella</taxon>
    </lineage>
</organism>
<reference evidence="3" key="1">
    <citation type="submission" date="2019-04" db="EMBL/GenBank/DDBJ databases">
        <title>Complete genome sequence of Sphingomonas sp. W1-2-3.</title>
        <authorList>
            <person name="Im W.T."/>
        </authorList>
    </citation>
    <scope>NUCLEOTIDE SEQUENCE [LARGE SCALE GENOMIC DNA]</scope>
    <source>
        <strain evidence="3">W1-2-3</strain>
    </source>
</reference>
<keyword evidence="3" id="KW-1185">Reference proteome</keyword>
<dbReference type="AlphaFoldDB" id="A0A4D7CC21"/>
<feature type="compositionally biased region" description="Basic and acidic residues" evidence="1">
    <location>
        <begin position="71"/>
        <end position="87"/>
    </location>
</feature>
<accession>A0A4D7CC21</accession>
<proteinExistence type="predicted"/>
<name>A0A4D7CC21_9SPHN</name>
<evidence type="ECO:0000313" key="3">
    <source>
        <dbReference type="Proteomes" id="UP000298714"/>
    </source>
</evidence>
<dbReference type="Pfam" id="PF09481">
    <property type="entry name" value="CRISPR_Cse1"/>
    <property type="match status" value="1"/>
</dbReference>
<dbReference type="EMBL" id="CP039704">
    <property type="protein sequence ID" value="QCI80586.1"/>
    <property type="molecule type" value="Genomic_DNA"/>
</dbReference>
<feature type="region of interest" description="Disordered" evidence="1">
    <location>
        <begin position="61"/>
        <end position="87"/>
    </location>
</feature>
<gene>
    <name evidence="2" type="ORF">E6W36_14945</name>
</gene>
<dbReference type="Proteomes" id="UP000298714">
    <property type="component" value="Chromosome"/>
</dbReference>
<protein>
    <submittedName>
        <fullName evidence="2">Type I-E CRISPR-associated protein Cse1/CasA</fullName>
    </submittedName>
</protein>
<evidence type="ECO:0000313" key="2">
    <source>
        <dbReference type="EMBL" id="QCI80586.1"/>
    </source>
</evidence>
<dbReference type="InterPro" id="IPR013381">
    <property type="entry name" value="CRISPR-assoc_prot_Cse1"/>
</dbReference>
<evidence type="ECO:0000256" key="1">
    <source>
        <dbReference type="SAM" id="MobiDB-lite"/>
    </source>
</evidence>
<sequence length="87" mass="9506">MCRGARLPRPDWNAAVTEWLIGILAAAWPAADAVRWRRGWREPPSPDGLAQALAPLVPHFNGDGDGPLAFQDHDPLPDAEEKRSPSC</sequence>
<dbReference type="KEGG" id="hgn:E6W36_14945"/>